<evidence type="ECO:0000313" key="2">
    <source>
        <dbReference type="Ensembl" id="ENSNPEP00000016672.1"/>
    </source>
</evidence>
<dbReference type="AlphaFoldDB" id="A0A8C7EFT4"/>
<evidence type="ECO:0000313" key="3">
    <source>
        <dbReference type="Proteomes" id="UP000694420"/>
    </source>
</evidence>
<reference evidence="2" key="1">
    <citation type="submission" date="2025-08" db="UniProtKB">
        <authorList>
            <consortium name="Ensembl"/>
        </authorList>
    </citation>
    <scope>IDENTIFICATION</scope>
</reference>
<organism evidence="2 3">
    <name type="scientific">Nothoprocta perdicaria</name>
    <name type="common">Chilean tinamou</name>
    <name type="synonym">Crypturus perdicarius</name>
    <dbReference type="NCBI Taxonomy" id="30464"/>
    <lineage>
        <taxon>Eukaryota</taxon>
        <taxon>Metazoa</taxon>
        <taxon>Chordata</taxon>
        <taxon>Craniata</taxon>
        <taxon>Vertebrata</taxon>
        <taxon>Euteleostomi</taxon>
        <taxon>Archelosauria</taxon>
        <taxon>Archosauria</taxon>
        <taxon>Dinosauria</taxon>
        <taxon>Saurischia</taxon>
        <taxon>Theropoda</taxon>
        <taxon>Coelurosauria</taxon>
        <taxon>Aves</taxon>
        <taxon>Palaeognathae</taxon>
        <taxon>Tinamiformes</taxon>
        <taxon>Tinamidae</taxon>
        <taxon>Nothoprocta</taxon>
    </lineage>
</organism>
<accession>A0A8C7EFT4</accession>
<name>A0A8C7EFT4_NOTPE</name>
<dbReference type="Proteomes" id="UP000694420">
    <property type="component" value="Unplaced"/>
</dbReference>
<dbReference type="Gene3D" id="3.40.50.10130">
    <property type="match status" value="1"/>
</dbReference>
<evidence type="ECO:0000256" key="1">
    <source>
        <dbReference type="SAM" id="MobiDB-lite"/>
    </source>
</evidence>
<keyword evidence="3" id="KW-1185">Reference proteome</keyword>
<proteinExistence type="predicted"/>
<sequence length="114" mass="12135">MEKGHPPVTAGSIVVPYGHAVGNEKWRGSEISQRLQGECWRWGEGQSASQSTSARVAGLTGMCLGHSCVSLWYPGSLLSHLPPPRAARRRPEPPAAGTAGQRGSQGWPPLSGFY</sequence>
<dbReference type="Ensembl" id="ENSNPET00000017080.1">
    <property type="protein sequence ID" value="ENSNPEP00000016672.1"/>
    <property type="gene ID" value="ENSNPEG00000012407.1"/>
</dbReference>
<protein>
    <submittedName>
        <fullName evidence="2">Uncharacterized protein</fullName>
    </submittedName>
</protein>
<feature type="region of interest" description="Disordered" evidence="1">
    <location>
        <begin position="82"/>
        <end position="114"/>
    </location>
</feature>
<reference evidence="2" key="2">
    <citation type="submission" date="2025-09" db="UniProtKB">
        <authorList>
            <consortium name="Ensembl"/>
        </authorList>
    </citation>
    <scope>IDENTIFICATION</scope>
</reference>